<evidence type="ECO:0000259" key="2">
    <source>
        <dbReference type="PROSITE" id="PS50011"/>
    </source>
</evidence>
<dbReference type="InterPro" id="IPR000719">
    <property type="entry name" value="Prot_kinase_dom"/>
</dbReference>
<sequence>MVGKSQLLHAPLPLPRMLRGIRQAPRPGARAPGAYRYPADTGRSLRAAASTGATALAAVSAERKGRKRQRETRVRNFVAAHNPSADEGGVEAAINANIAVETRWSTRVISVRALVDLLSSETINQMQNGNGGEGDAPRPAALVVSNAPEPGKPITDTIAIENGSDGIFETLMDEIAQSEQAEVTSPPPTGWVTIAAGEGQYSPISPFEELGISPVSRPEASDGRSSVSGGTEAVSLATDKIDGLFTYLGKMEFTGEGPGEQQGRGNETTGVGRTDAEKVGRSSSPVEHDIAEGTISDSEWDDGPSPLRSKSSLAPLPPPPPPPPPPPSRAHIPIRQPHPIESDSEWLDDPAPLPTIQDTLAPPPMKEQVPVGGASVKSEELNTILGAHSAVIQSTPVEGTMSDSAWDDGPGTLSGFTSPAPSAAPPPPPPPPPPLPPPPPPTHVPFWQSHLIEPEGVDESEWLDDPAPFPTLQRILPPPPFPEQVPAVVEENMEPTKPVTVISSDLALPQVAPSFVPPFPLGIIGRRRDDDEDGEVDASEWDDDAPPSNKVNEDASPAHFPTPPPAPIAAGIASQIRDVASFLDVEDAIVPESEAGYSGIDWNATIVKQREVRKGSTVTNSLEEETEQEADESASDPTRPPSIPAKTPALAPLRPLLEHADSGASISKRISTRLAKNRKFIDGSESMLWDETASVTDLGRDLDPMPLHPLDVTHGEARYSSTSGSEVSPRSSLASPLEMYDGSKIVGHPRGSTSSEGLHRDVDGEAGAADGGVSRAGGLPGDKLGGSYGSLASVSSCKTGGVDGGAGAGERDSQESGSRGSLARHSRLSRTSRRTSRTSKVVRQEEDIDSSIFPQELLLEFTVLGILGSAYANVHEVCSKKTGERFAMKLIYKERVLNKARLMSEIEAVKRAKHRNIVTCHACFVTDTHIFLILDLADGGCLFDRMLEVDLTEHECALISRRVLEAIAYLHSIGIVHRDIKTLMRRRVAPFNQCCWQLENVLMTSKTVNTELKLADFGVVNIVEEDLARGRGQRLARFNSFVGSVAYLAPEKYPGMTSFAGKPYDESVDVWAFGVMLYMLMSLASPFGNDEADESAEPAQIERIIKAEFDFSEPGSLRVRES</sequence>
<dbReference type="GO" id="GO:0004672">
    <property type="term" value="F:protein kinase activity"/>
    <property type="evidence" value="ECO:0007669"/>
    <property type="project" value="InterPro"/>
</dbReference>
<protein>
    <recommendedName>
        <fullName evidence="2">Protein kinase domain-containing protein</fullName>
    </recommendedName>
</protein>
<feature type="compositionally biased region" description="Acidic residues" evidence="1">
    <location>
        <begin position="455"/>
        <end position="464"/>
    </location>
</feature>
<accession>A0A4V1IRY2</accession>
<feature type="compositionally biased region" description="Basic residues" evidence="1">
    <location>
        <begin position="822"/>
        <end position="837"/>
    </location>
</feature>
<dbReference type="SUPFAM" id="SSF101447">
    <property type="entry name" value="Formin homology 2 domain (FH2 domain)"/>
    <property type="match status" value="1"/>
</dbReference>
<reference evidence="4" key="1">
    <citation type="journal article" date="2018" name="Nat. Microbiol.">
        <title>Leveraging single-cell genomics to expand the fungal tree of life.</title>
        <authorList>
            <person name="Ahrendt S.R."/>
            <person name="Quandt C.A."/>
            <person name="Ciobanu D."/>
            <person name="Clum A."/>
            <person name="Salamov A."/>
            <person name="Andreopoulos B."/>
            <person name="Cheng J.F."/>
            <person name="Woyke T."/>
            <person name="Pelin A."/>
            <person name="Henrissat B."/>
            <person name="Reynolds N.K."/>
            <person name="Benny G.L."/>
            <person name="Smith M.E."/>
            <person name="James T.Y."/>
            <person name="Grigoriev I.V."/>
        </authorList>
    </citation>
    <scope>NUCLEOTIDE SEQUENCE [LARGE SCALE GENOMIC DNA]</scope>
</reference>
<feature type="region of interest" description="Disordered" evidence="1">
    <location>
        <begin position="205"/>
        <end position="231"/>
    </location>
</feature>
<name>A0A4V1IRY2_9FUNG</name>
<dbReference type="PROSITE" id="PS50011">
    <property type="entry name" value="PROTEIN_KINASE_DOM"/>
    <property type="match status" value="1"/>
</dbReference>
<feature type="compositionally biased region" description="Polar residues" evidence="1">
    <location>
        <begin position="719"/>
        <end position="734"/>
    </location>
</feature>
<feature type="region of interest" description="Disordered" evidence="1">
    <location>
        <begin position="519"/>
        <end position="569"/>
    </location>
</feature>
<feature type="compositionally biased region" description="Pro residues" evidence="1">
    <location>
        <begin position="315"/>
        <end position="328"/>
    </location>
</feature>
<organism evidence="3 4">
    <name type="scientific">Blyttiomyces helicus</name>
    <dbReference type="NCBI Taxonomy" id="388810"/>
    <lineage>
        <taxon>Eukaryota</taxon>
        <taxon>Fungi</taxon>
        <taxon>Fungi incertae sedis</taxon>
        <taxon>Chytridiomycota</taxon>
        <taxon>Chytridiomycota incertae sedis</taxon>
        <taxon>Chytridiomycetes</taxon>
        <taxon>Chytridiomycetes incertae sedis</taxon>
        <taxon>Blyttiomyces</taxon>
    </lineage>
</organism>
<gene>
    <name evidence="3" type="ORF">BDK51DRAFT_49078</name>
</gene>
<dbReference type="GO" id="GO:0005524">
    <property type="term" value="F:ATP binding"/>
    <property type="evidence" value="ECO:0007669"/>
    <property type="project" value="InterPro"/>
</dbReference>
<dbReference type="EMBL" id="KZ994968">
    <property type="protein sequence ID" value="RKO91647.1"/>
    <property type="molecule type" value="Genomic_DNA"/>
</dbReference>
<dbReference type="PANTHER" id="PTHR24347">
    <property type="entry name" value="SERINE/THREONINE-PROTEIN KINASE"/>
    <property type="match status" value="1"/>
</dbReference>
<dbReference type="OrthoDB" id="40902at2759"/>
<feature type="compositionally biased region" description="Low complexity" evidence="1">
    <location>
        <begin position="304"/>
        <end position="314"/>
    </location>
</feature>
<evidence type="ECO:0000313" key="4">
    <source>
        <dbReference type="Proteomes" id="UP000269721"/>
    </source>
</evidence>
<feature type="region of interest" description="Disordered" evidence="1">
    <location>
        <begin position="715"/>
        <end position="778"/>
    </location>
</feature>
<feature type="compositionally biased region" description="Pro residues" evidence="1">
    <location>
        <begin position="422"/>
        <end position="443"/>
    </location>
</feature>
<dbReference type="Gene3D" id="1.10.510.10">
    <property type="entry name" value="Transferase(Phosphotransferase) domain 1"/>
    <property type="match status" value="1"/>
</dbReference>
<dbReference type="Pfam" id="PF00069">
    <property type="entry name" value="Pkinase"/>
    <property type="match status" value="1"/>
</dbReference>
<feature type="domain" description="Protein kinase" evidence="2">
    <location>
        <begin position="856"/>
        <end position="1122"/>
    </location>
</feature>
<dbReference type="AlphaFoldDB" id="A0A4V1IRY2"/>
<dbReference type="InterPro" id="IPR011009">
    <property type="entry name" value="Kinase-like_dom_sf"/>
</dbReference>
<dbReference type="Proteomes" id="UP000269721">
    <property type="component" value="Unassembled WGS sequence"/>
</dbReference>
<dbReference type="SUPFAM" id="SSF56112">
    <property type="entry name" value="Protein kinase-like (PK-like)"/>
    <property type="match status" value="1"/>
</dbReference>
<feature type="region of interest" description="Disordered" evidence="1">
    <location>
        <begin position="610"/>
        <end position="649"/>
    </location>
</feature>
<proteinExistence type="predicted"/>
<feature type="region of interest" description="Disordered" evidence="1">
    <location>
        <begin position="801"/>
        <end position="845"/>
    </location>
</feature>
<feature type="compositionally biased region" description="Acidic residues" evidence="1">
    <location>
        <begin position="530"/>
        <end position="545"/>
    </location>
</feature>
<keyword evidence="4" id="KW-1185">Reference proteome</keyword>
<feature type="region of interest" description="Disordered" evidence="1">
    <location>
        <begin position="395"/>
        <end position="479"/>
    </location>
</feature>
<evidence type="ECO:0000313" key="3">
    <source>
        <dbReference type="EMBL" id="RKO91647.1"/>
    </source>
</evidence>
<feature type="region of interest" description="Disordered" evidence="1">
    <location>
        <begin position="252"/>
        <end position="376"/>
    </location>
</feature>
<feature type="compositionally biased region" description="Acidic residues" evidence="1">
    <location>
        <begin position="622"/>
        <end position="634"/>
    </location>
</feature>
<evidence type="ECO:0000256" key="1">
    <source>
        <dbReference type="SAM" id="MobiDB-lite"/>
    </source>
</evidence>
<feature type="compositionally biased region" description="Basic and acidic residues" evidence="1">
    <location>
        <begin position="274"/>
        <end position="291"/>
    </location>
</feature>